<gene>
    <name evidence="2" type="ORF">Tci_928791</name>
</gene>
<feature type="compositionally biased region" description="Polar residues" evidence="1">
    <location>
        <begin position="1"/>
        <end position="12"/>
    </location>
</feature>
<evidence type="ECO:0000256" key="1">
    <source>
        <dbReference type="SAM" id="MobiDB-lite"/>
    </source>
</evidence>
<comment type="caution">
    <text evidence="2">The sequence shown here is derived from an EMBL/GenBank/DDBJ whole genome shotgun (WGS) entry which is preliminary data.</text>
</comment>
<sequence length="72" mass="7436">RGASGPHSSTVPAISRPGTRPVTSPLPAYLPWRMSTSGRLTPAACTRTSTWPAAGVGRGTSWRCNTSGPPGF</sequence>
<proteinExistence type="predicted"/>
<protein>
    <submittedName>
        <fullName evidence="2">Uncharacterized protein</fullName>
    </submittedName>
</protein>
<reference evidence="2" key="1">
    <citation type="journal article" date="2019" name="Sci. Rep.">
        <title>Draft genome of Tanacetum cinerariifolium, the natural source of mosquito coil.</title>
        <authorList>
            <person name="Yamashiro T."/>
            <person name="Shiraishi A."/>
            <person name="Satake H."/>
            <person name="Nakayama K."/>
        </authorList>
    </citation>
    <scope>NUCLEOTIDE SEQUENCE</scope>
</reference>
<feature type="region of interest" description="Disordered" evidence="1">
    <location>
        <begin position="1"/>
        <end position="27"/>
    </location>
</feature>
<dbReference type="AlphaFoldDB" id="A0A699X9J3"/>
<accession>A0A699X9J3</accession>
<feature type="non-terminal residue" evidence="2">
    <location>
        <position position="72"/>
    </location>
</feature>
<dbReference type="EMBL" id="BKCJ011833825">
    <property type="protein sequence ID" value="GFD56822.1"/>
    <property type="molecule type" value="Genomic_DNA"/>
</dbReference>
<evidence type="ECO:0000313" key="2">
    <source>
        <dbReference type="EMBL" id="GFD56822.1"/>
    </source>
</evidence>
<organism evidence="2">
    <name type="scientific">Tanacetum cinerariifolium</name>
    <name type="common">Dalmatian daisy</name>
    <name type="synonym">Chrysanthemum cinerariifolium</name>
    <dbReference type="NCBI Taxonomy" id="118510"/>
    <lineage>
        <taxon>Eukaryota</taxon>
        <taxon>Viridiplantae</taxon>
        <taxon>Streptophyta</taxon>
        <taxon>Embryophyta</taxon>
        <taxon>Tracheophyta</taxon>
        <taxon>Spermatophyta</taxon>
        <taxon>Magnoliopsida</taxon>
        <taxon>eudicotyledons</taxon>
        <taxon>Gunneridae</taxon>
        <taxon>Pentapetalae</taxon>
        <taxon>asterids</taxon>
        <taxon>campanulids</taxon>
        <taxon>Asterales</taxon>
        <taxon>Asteraceae</taxon>
        <taxon>Asteroideae</taxon>
        <taxon>Anthemideae</taxon>
        <taxon>Anthemidinae</taxon>
        <taxon>Tanacetum</taxon>
    </lineage>
</organism>
<name>A0A699X9J3_TANCI</name>
<feature type="non-terminal residue" evidence="2">
    <location>
        <position position="1"/>
    </location>
</feature>